<dbReference type="RefSeq" id="XP_031866615.1">
    <property type="nucleotide sequence ID" value="XM_032017184.1"/>
</dbReference>
<dbReference type="EMBL" id="NPIC01000009">
    <property type="protein sequence ID" value="RDL33122.1"/>
    <property type="molecule type" value="Genomic_DNA"/>
</dbReference>
<organism evidence="1 2">
    <name type="scientific">Venustampulla echinocandica</name>
    <dbReference type="NCBI Taxonomy" id="2656787"/>
    <lineage>
        <taxon>Eukaryota</taxon>
        <taxon>Fungi</taxon>
        <taxon>Dikarya</taxon>
        <taxon>Ascomycota</taxon>
        <taxon>Pezizomycotina</taxon>
        <taxon>Leotiomycetes</taxon>
        <taxon>Helotiales</taxon>
        <taxon>Pleuroascaceae</taxon>
        <taxon>Venustampulla</taxon>
    </lineage>
</organism>
<evidence type="ECO:0000313" key="2">
    <source>
        <dbReference type="Proteomes" id="UP000254866"/>
    </source>
</evidence>
<gene>
    <name evidence="1" type="ORF">BP5553_08561</name>
</gene>
<name>A0A370TEK1_9HELO</name>
<keyword evidence="2" id="KW-1185">Reference proteome</keyword>
<protein>
    <submittedName>
        <fullName evidence="1">Uncharacterized protein</fullName>
    </submittedName>
</protein>
<dbReference type="AlphaFoldDB" id="A0A370TEK1"/>
<dbReference type="OrthoDB" id="72726at2759"/>
<evidence type="ECO:0000313" key="1">
    <source>
        <dbReference type="EMBL" id="RDL33122.1"/>
    </source>
</evidence>
<reference evidence="1 2" key="1">
    <citation type="journal article" date="2018" name="IMA Fungus">
        <title>IMA Genome-F 9: Draft genome sequence of Annulohypoxylon stygium, Aspergillus mulundensis, Berkeleyomyces basicola (syn. Thielaviopsis basicola), Ceratocystis smalleyi, two Cercospora beticola strains, Coleophoma cylindrospora, Fusarium fracticaudum, Phialophora cf. hyalina, and Morchella septimelata.</title>
        <authorList>
            <person name="Wingfield B.D."/>
            <person name="Bills G.F."/>
            <person name="Dong Y."/>
            <person name="Huang W."/>
            <person name="Nel W.J."/>
            <person name="Swalarsk-Parry B.S."/>
            <person name="Vaghefi N."/>
            <person name="Wilken P.M."/>
            <person name="An Z."/>
            <person name="de Beer Z.W."/>
            <person name="De Vos L."/>
            <person name="Chen L."/>
            <person name="Duong T.A."/>
            <person name="Gao Y."/>
            <person name="Hammerbacher A."/>
            <person name="Kikkert J.R."/>
            <person name="Li Y."/>
            <person name="Li H."/>
            <person name="Li K."/>
            <person name="Li Q."/>
            <person name="Liu X."/>
            <person name="Ma X."/>
            <person name="Naidoo K."/>
            <person name="Pethybridge S.J."/>
            <person name="Sun J."/>
            <person name="Steenkamp E.T."/>
            <person name="van der Nest M.A."/>
            <person name="van Wyk S."/>
            <person name="Wingfield M.J."/>
            <person name="Xiong C."/>
            <person name="Yue Q."/>
            <person name="Zhang X."/>
        </authorList>
    </citation>
    <scope>NUCLEOTIDE SEQUENCE [LARGE SCALE GENOMIC DNA]</scope>
    <source>
        <strain evidence="1 2">BP 5553</strain>
    </source>
</reference>
<accession>A0A370TEK1</accession>
<sequence length="349" mass="38900">MSSYELPAKVAHGNLGCEAHGLVSCSKCCVALSFMLGEEDENKSNVCIREDGARRSSTESLANIIRGESHGQNQNVPSPLAILPSATLSQIRHVRTFGNSMLLEVFEHDDFVDYRLVWLLKLLPALHLDDLTVIGPIDGKIAYDTLQGLIQYGNGWRTLRFISQHWSVLSFSIKADIYGAEPHWRSPKPSTPEEKIIHQRDGAQSGASVTTYSSAGLDVFDTVLTFQPRQISTQEASSPKALATSVVEEDEALSTAIKNGKELLVVVRRGQGADISEEEHWPYTLEHDMRHWAHGITWAEIRPRYMNFGQEDLGDEDDNDNMEENIDVCEGENGEDLFPIPIAELRTRV</sequence>
<dbReference type="Proteomes" id="UP000254866">
    <property type="component" value="Unassembled WGS sequence"/>
</dbReference>
<proteinExistence type="predicted"/>
<dbReference type="GeneID" id="43601410"/>
<comment type="caution">
    <text evidence="1">The sequence shown here is derived from an EMBL/GenBank/DDBJ whole genome shotgun (WGS) entry which is preliminary data.</text>
</comment>